<reference evidence="1 2" key="1">
    <citation type="submission" date="2013-12" db="EMBL/GenBank/DDBJ databases">
        <authorList>
            <consortium name="DOE Joint Genome Institute"/>
            <person name="Eisen J."/>
            <person name="Huntemann M."/>
            <person name="Han J."/>
            <person name="Chen A."/>
            <person name="Kyrpides N."/>
            <person name="Mavromatis K."/>
            <person name="Markowitz V."/>
            <person name="Palaniappan K."/>
            <person name="Ivanova N."/>
            <person name="Schaumberg A."/>
            <person name="Pati A."/>
            <person name="Liolios K."/>
            <person name="Nordberg H.P."/>
            <person name="Cantor M.N."/>
            <person name="Hua S.X."/>
            <person name="Woyke T."/>
        </authorList>
    </citation>
    <scope>NUCLEOTIDE SEQUENCE [LARGE SCALE GENOMIC DNA]</scope>
    <source>
        <strain evidence="2">DSM 19437</strain>
    </source>
</reference>
<protein>
    <submittedName>
        <fullName evidence="1">Uncharacterized protein</fullName>
    </submittedName>
</protein>
<keyword evidence="2" id="KW-1185">Reference proteome</keyword>
<dbReference type="Proteomes" id="UP000003586">
    <property type="component" value="Chromosome"/>
</dbReference>
<name>W0F3H3_9BACT</name>
<evidence type="ECO:0000313" key="1">
    <source>
        <dbReference type="EMBL" id="AHF17590.1"/>
    </source>
</evidence>
<organism evidence="1 2">
    <name type="scientific">Niabella soli DSM 19437</name>
    <dbReference type="NCBI Taxonomy" id="929713"/>
    <lineage>
        <taxon>Bacteria</taxon>
        <taxon>Pseudomonadati</taxon>
        <taxon>Bacteroidota</taxon>
        <taxon>Chitinophagia</taxon>
        <taxon>Chitinophagales</taxon>
        <taxon>Chitinophagaceae</taxon>
        <taxon>Niabella</taxon>
    </lineage>
</organism>
<dbReference type="RefSeq" id="WP_025298854.1">
    <property type="nucleotide sequence ID" value="NZ_CP007035.1"/>
</dbReference>
<proteinExistence type="predicted"/>
<dbReference type="KEGG" id="nso:NIASO_10480"/>
<evidence type="ECO:0000313" key="2">
    <source>
        <dbReference type="Proteomes" id="UP000003586"/>
    </source>
</evidence>
<dbReference type="EMBL" id="CP007035">
    <property type="protein sequence ID" value="AHF17590.1"/>
    <property type="molecule type" value="Genomic_DNA"/>
</dbReference>
<dbReference type="eggNOG" id="ENOG502ZHCV">
    <property type="taxonomic scope" value="Bacteria"/>
</dbReference>
<accession>W0F3H3</accession>
<dbReference type="STRING" id="929713.NIASO_10480"/>
<gene>
    <name evidence="1" type="ORF">NIASO_10480</name>
</gene>
<dbReference type="HOGENOM" id="CLU_1260342_0_0_10"/>
<dbReference type="AlphaFoldDB" id="W0F3H3"/>
<dbReference type="OrthoDB" id="9916282at2"/>
<sequence length="219" mass="24557">MKKRLLTIVLLFFAVALTCYSGYSQNEKEIKLTSLKIISGDTLIQQPETAPLEAWLITDPKQSASTKGVRFSIKLVNHSASDIMANNVLERLSLTIYPDDPEALIPLDVSRNPRDFRPGQKWFLGKVPFEIGDVLVNGKKQNIDLTETQIITIPAAGAYTINLYAPTVCDKKLTKKEAFKRGRYRFALTMGLFSRACNNNQAWSSILLETPKMVIAYGR</sequence>